<dbReference type="PANTHER" id="PTHR30055">
    <property type="entry name" value="HTH-TYPE TRANSCRIPTIONAL REGULATOR RUTR"/>
    <property type="match status" value="1"/>
</dbReference>
<dbReference type="AlphaFoldDB" id="A0A1H9VSC3"/>
<dbReference type="SUPFAM" id="SSF46689">
    <property type="entry name" value="Homeodomain-like"/>
    <property type="match status" value="1"/>
</dbReference>
<name>A0A1H9VSC3_9STRE</name>
<evidence type="ECO:0000256" key="2">
    <source>
        <dbReference type="ARBA" id="ARBA00023125"/>
    </source>
</evidence>
<keyword evidence="1" id="KW-0805">Transcription regulation</keyword>
<protein>
    <submittedName>
        <fullName evidence="6">Transcriptional regulator, TetR family</fullName>
    </submittedName>
</protein>
<dbReference type="Gene3D" id="1.10.357.10">
    <property type="entry name" value="Tetracycline Repressor, domain 2"/>
    <property type="match status" value="1"/>
</dbReference>
<evidence type="ECO:0000313" key="6">
    <source>
        <dbReference type="EMBL" id="SES24287.1"/>
    </source>
</evidence>
<dbReference type="InterPro" id="IPR050109">
    <property type="entry name" value="HTH-type_TetR-like_transc_reg"/>
</dbReference>
<dbReference type="PANTHER" id="PTHR30055:SF234">
    <property type="entry name" value="HTH-TYPE TRANSCRIPTIONAL REGULATOR BETI"/>
    <property type="match status" value="1"/>
</dbReference>
<evidence type="ECO:0000259" key="5">
    <source>
        <dbReference type="PROSITE" id="PS50977"/>
    </source>
</evidence>
<reference evidence="6 7" key="1">
    <citation type="submission" date="2016-10" db="EMBL/GenBank/DDBJ databases">
        <authorList>
            <person name="de Groot N.N."/>
        </authorList>
    </citation>
    <scope>NUCLEOTIDE SEQUENCE [LARGE SCALE GENOMIC DNA]</scope>
    <source>
        <strain evidence="6 7">VTM2R47</strain>
    </source>
</reference>
<evidence type="ECO:0000313" key="7">
    <source>
        <dbReference type="Proteomes" id="UP000182712"/>
    </source>
</evidence>
<evidence type="ECO:0000256" key="1">
    <source>
        <dbReference type="ARBA" id="ARBA00023015"/>
    </source>
</evidence>
<dbReference type="Proteomes" id="UP000182712">
    <property type="component" value="Unassembled WGS sequence"/>
</dbReference>
<dbReference type="Pfam" id="PF17929">
    <property type="entry name" value="TetR_C_34"/>
    <property type="match status" value="1"/>
</dbReference>
<dbReference type="EMBL" id="FOGM01000032">
    <property type="protein sequence ID" value="SES24287.1"/>
    <property type="molecule type" value="Genomic_DNA"/>
</dbReference>
<accession>A0A1H9VSC3</accession>
<sequence>MTQQRARSKEAIQQRFDDILNRTRELFLEQDYTDISLASVAKELNISRPSLYNYFSSKEELFLALLKHEYLTCNGNLQKTFTQELPVEIFCQQLVHIFYQQPLFIKLLSLHTAALENKCGYEIMAQFKQDTLPFFKTQYHIIKQQFPNATEENCWVFLQRLTTLSQTFYQYANIPKDQIDIMAKLKTFGSAPLLSPEEYFSKILVDFTFNLK</sequence>
<keyword evidence="3" id="KW-0804">Transcription</keyword>
<gene>
    <name evidence="6" type="ORF">SAMN04487840_1322</name>
</gene>
<dbReference type="PRINTS" id="PR00455">
    <property type="entry name" value="HTHTETR"/>
</dbReference>
<keyword evidence="2 4" id="KW-0238">DNA-binding</keyword>
<dbReference type="InterPro" id="IPR041483">
    <property type="entry name" value="TetR_C_34"/>
</dbReference>
<evidence type="ECO:0000256" key="3">
    <source>
        <dbReference type="ARBA" id="ARBA00023163"/>
    </source>
</evidence>
<dbReference type="RefSeq" id="WP_074628320.1">
    <property type="nucleotide sequence ID" value="NZ_FOGM01000032.1"/>
</dbReference>
<feature type="domain" description="HTH tetR-type" evidence="5">
    <location>
        <begin position="13"/>
        <end position="73"/>
    </location>
</feature>
<dbReference type="InterPro" id="IPR009057">
    <property type="entry name" value="Homeodomain-like_sf"/>
</dbReference>
<evidence type="ECO:0000256" key="4">
    <source>
        <dbReference type="PROSITE-ProRule" id="PRU00335"/>
    </source>
</evidence>
<organism evidence="6 7">
    <name type="scientific">Streptococcus gallolyticus</name>
    <dbReference type="NCBI Taxonomy" id="315405"/>
    <lineage>
        <taxon>Bacteria</taxon>
        <taxon>Bacillati</taxon>
        <taxon>Bacillota</taxon>
        <taxon>Bacilli</taxon>
        <taxon>Lactobacillales</taxon>
        <taxon>Streptococcaceae</taxon>
        <taxon>Streptococcus</taxon>
    </lineage>
</organism>
<proteinExistence type="predicted"/>
<dbReference type="InterPro" id="IPR001647">
    <property type="entry name" value="HTH_TetR"/>
</dbReference>
<dbReference type="GO" id="GO:0000976">
    <property type="term" value="F:transcription cis-regulatory region binding"/>
    <property type="evidence" value="ECO:0007669"/>
    <property type="project" value="TreeGrafter"/>
</dbReference>
<feature type="DNA-binding region" description="H-T-H motif" evidence="4">
    <location>
        <begin position="36"/>
        <end position="55"/>
    </location>
</feature>
<dbReference type="PROSITE" id="PS50977">
    <property type="entry name" value="HTH_TETR_2"/>
    <property type="match status" value="1"/>
</dbReference>
<dbReference type="Pfam" id="PF00440">
    <property type="entry name" value="TetR_N"/>
    <property type="match status" value="1"/>
</dbReference>
<dbReference type="GO" id="GO:0003700">
    <property type="term" value="F:DNA-binding transcription factor activity"/>
    <property type="evidence" value="ECO:0007669"/>
    <property type="project" value="TreeGrafter"/>
</dbReference>